<dbReference type="GO" id="GO:0009055">
    <property type="term" value="F:electron transfer activity"/>
    <property type="evidence" value="ECO:0007669"/>
    <property type="project" value="InterPro"/>
</dbReference>
<evidence type="ECO:0000313" key="4">
    <source>
        <dbReference type="Proteomes" id="UP000178885"/>
    </source>
</evidence>
<feature type="signal peptide" evidence="2">
    <location>
        <begin position="1"/>
        <end position="30"/>
    </location>
</feature>
<evidence type="ECO:0008006" key="5">
    <source>
        <dbReference type="Google" id="ProtNLM"/>
    </source>
</evidence>
<dbReference type="Proteomes" id="UP000178885">
    <property type="component" value="Unassembled WGS sequence"/>
</dbReference>
<sequence>MQREAHGIRLPRTAIAVVALLAAALPPAQAALPDARPPAASEPALTEPAPPGQKPKPVIELPRGQLLYENHCQGCHQSSLHIRNNRRAKTVAELRGWVLRWSGELRLGWAAEEVEDVVQYLNRRFYKLAPPADESAPR</sequence>
<name>A0A1F6TN84_9PROT</name>
<feature type="chain" id="PRO_5009526747" description="Cytochrome c domain-containing protein" evidence="2">
    <location>
        <begin position="31"/>
        <end position="138"/>
    </location>
</feature>
<dbReference type="GO" id="GO:0020037">
    <property type="term" value="F:heme binding"/>
    <property type="evidence" value="ECO:0007669"/>
    <property type="project" value="InterPro"/>
</dbReference>
<evidence type="ECO:0000256" key="2">
    <source>
        <dbReference type="SAM" id="SignalP"/>
    </source>
</evidence>
<comment type="caution">
    <text evidence="3">The sequence shown here is derived from an EMBL/GenBank/DDBJ whole genome shotgun (WGS) entry which is preliminary data.</text>
</comment>
<dbReference type="EMBL" id="MFSU01000078">
    <property type="protein sequence ID" value="OGI46591.1"/>
    <property type="molecule type" value="Genomic_DNA"/>
</dbReference>
<reference evidence="3 4" key="1">
    <citation type="journal article" date="2016" name="Nat. Commun.">
        <title>Thousands of microbial genomes shed light on interconnected biogeochemical processes in an aquifer system.</title>
        <authorList>
            <person name="Anantharaman K."/>
            <person name="Brown C.T."/>
            <person name="Hug L.A."/>
            <person name="Sharon I."/>
            <person name="Castelle C.J."/>
            <person name="Probst A.J."/>
            <person name="Thomas B.C."/>
            <person name="Singh A."/>
            <person name="Wilkins M.J."/>
            <person name="Karaoz U."/>
            <person name="Brodie E.L."/>
            <person name="Williams K.H."/>
            <person name="Hubbard S.S."/>
            <person name="Banfield J.F."/>
        </authorList>
    </citation>
    <scope>NUCLEOTIDE SEQUENCE [LARGE SCALE GENOMIC DNA]</scope>
</reference>
<dbReference type="AlphaFoldDB" id="A0A1F6TN84"/>
<organism evidence="3 4">
    <name type="scientific">Candidatus Muproteobacteria bacterium RBG_16_65_34</name>
    <dbReference type="NCBI Taxonomy" id="1817760"/>
    <lineage>
        <taxon>Bacteria</taxon>
        <taxon>Pseudomonadati</taxon>
        <taxon>Pseudomonadota</taxon>
        <taxon>Candidatus Muproteobacteria</taxon>
    </lineage>
</organism>
<dbReference type="SUPFAM" id="SSF46626">
    <property type="entry name" value="Cytochrome c"/>
    <property type="match status" value="1"/>
</dbReference>
<dbReference type="InterPro" id="IPR036909">
    <property type="entry name" value="Cyt_c-like_dom_sf"/>
</dbReference>
<gene>
    <name evidence="3" type="ORF">A2151_06985</name>
</gene>
<proteinExistence type="predicted"/>
<evidence type="ECO:0000313" key="3">
    <source>
        <dbReference type="EMBL" id="OGI46591.1"/>
    </source>
</evidence>
<accession>A0A1F6TN84</accession>
<feature type="region of interest" description="Disordered" evidence="1">
    <location>
        <begin position="31"/>
        <end position="57"/>
    </location>
</feature>
<keyword evidence="2" id="KW-0732">Signal</keyword>
<evidence type="ECO:0000256" key="1">
    <source>
        <dbReference type="SAM" id="MobiDB-lite"/>
    </source>
</evidence>
<protein>
    <recommendedName>
        <fullName evidence="5">Cytochrome c domain-containing protein</fullName>
    </recommendedName>
</protein>
<dbReference type="STRING" id="1817760.A2151_06985"/>